<dbReference type="AlphaFoldDB" id="A0A2N5CAS4"/>
<dbReference type="EMBL" id="PJRP01000007">
    <property type="protein sequence ID" value="PLP99330.1"/>
    <property type="molecule type" value="Genomic_DNA"/>
</dbReference>
<sequence length="71" mass="7899">MNSKQRRKAYRNSPYQIETTWTFRGALVTITRIASPTAVIVEFEGAGARTHVPTRALEPRGASRGMVQPLV</sequence>
<name>A0A2N5CAS4_9BURK</name>
<proteinExistence type="predicted"/>
<dbReference type="OrthoDB" id="8967244at2"/>
<evidence type="ECO:0008006" key="3">
    <source>
        <dbReference type="Google" id="ProtNLM"/>
    </source>
</evidence>
<protein>
    <recommendedName>
        <fullName evidence="3">DUF3553 domain-containing protein</fullName>
    </recommendedName>
</protein>
<evidence type="ECO:0000313" key="2">
    <source>
        <dbReference type="Proteomes" id="UP000234341"/>
    </source>
</evidence>
<dbReference type="Proteomes" id="UP000234341">
    <property type="component" value="Unassembled WGS sequence"/>
</dbReference>
<comment type="caution">
    <text evidence="1">The sequence shown here is derived from an EMBL/GenBank/DDBJ whole genome shotgun (WGS) entry which is preliminary data.</text>
</comment>
<gene>
    <name evidence="1" type="ORF">CYJ10_15930</name>
</gene>
<organism evidence="1 2">
    <name type="scientific">Cupriavidus pauculus</name>
    <dbReference type="NCBI Taxonomy" id="82633"/>
    <lineage>
        <taxon>Bacteria</taxon>
        <taxon>Pseudomonadati</taxon>
        <taxon>Pseudomonadota</taxon>
        <taxon>Betaproteobacteria</taxon>
        <taxon>Burkholderiales</taxon>
        <taxon>Burkholderiaceae</taxon>
        <taxon>Cupriavidus</taxon>
    </lineage>
</organism>
<accession>A0A2N5CAS4</accession>
<evidence type="ECO:0000313" key="1">
    <source>
        <dbReference type="EMBL" id="PLP99330.1"/>
    </source>
</evidence>
<reference evidence="1 2" key="1">
    <citation type="submission" date="2017-12" db="EMBL/GenBank/DDBJ databases">
        <title>Genome sequence of the active heterotrophic nitrifier-denitrifier, Cupriavidus pauculus UM1.</title>
        <authorList>
            <person name="Putonti C."/>
            <person name="Castignetti D."/>
        </authorList>
    </citation>
    <scope>NUCLEOTIDE SEQUENCE [LARGE SCALE GENOMIC DNA]</scope>
    <source>
        <strain evidence="1 2">UM1</strain>
    </source>
</reference>